<dbReference type="InterPro" id="IPR019500">
    <property type="entry name" value="Pep_S46"/>
</dbReference>
<evidence type="ECO:0000256" key="5">
    <source>
        <dbReference type="ARBA" id="ARBA00022801"/>
    </source>
</evidence>
<evidence type="ECO:0000256" key="4">
    <source>
        <dbReference type="ARBA" id="ARBA00022729"/>
    </source>
</evidence>
<dbReference type="OrthoDB" id="9805367at2"/>
<dbReference type="PANTHER" id="PTHR38469">
    <property type="entry name" value="PERIPLASMIC PEPTIDASE SUBFAMILY S1B"/>
    <property type="match status" value="1"/>
</dbReference>
<keyword evidence="6 7" id="KW-0720">Serine protease</keyword>
<keyword evidence="2 7" id="KW-0031">Aminopeptidase</keyword>
<keyword evidence="5 7" id="KW-0378">Hydrolase</keyword>
<evidence type="ECO:0000256" key="7">
    <source>
        <dbReference type="RuleBase" id="RU366067"/>
    </source>
</evidence>
<evidence type="ECO:0000256" key="6">
    <source>
        <dbReference type="ARBA" id="ARBA00022825"/>
    </source>
</evidence>
<evidence type="ECO:0000256" key="1">
    <source>
        <dbReference type="ARBA" id="ARBA00010491"/>
    </source>
</evidence>
<evidence type="ECO:0000256" key="2">
    <source>
        <dbReference type="ARBA" id="ARBA00022438"/>
    </source>
</evidence>
<name>A0A1N6WZW1_9BACT</name>
<feature type="region of interest" description="Disordered" evidence="8">
    <location>
        <begin position="726"/>
        <end position="775"/>
    </location>
</feature>
<dbReference type="GO" id="GO:0008239">
    <property type="term" value="F:dipeptidyl-peptidase activity"/>
    <property type="evidence" value="ECO:0007669"/>
    <property type="project" value="UniProtKB-UniRule"/>
</dbReference>
<evidence type="ECO:0000256" key="8">
    <source>
        <dbReference type="SAM" id="MobiDB-lite"/>
    </source>
</evidence>
<sequence>MISKRIIAFFAAACLSLGISTAKPDEGMWLPMLLKQLNEAEMQKKGMKLSAEDIYSINQSSLKDAIVSFGGFCTGEMISSEGLLLTNHHCGYGQIQSHSSVEKDYLTEGFWAMNREQELPNPGLFATFIVRMEDVTQQILAGIPANVTEAEREKMVQQNIAKVRQQATAGTHYDAIIRPFFYGNEYYMYVTETFRDIRLVGAPPSSIGKFGGDTDNWMWPRHTGDFAIFRIYADENNNPAEYSPNNKPYKPKHHLPISLSGVQENDFTMVFGFPGRTNEYLTSHAIEEIYETSNPHKIKIRDTKLAVLDKDMKASDAVRIQYAAKYASVANAWKKWIGENRGLRKANTIARKQELENQFTAWANADASRKQTYGNLIAEFEKNYKQLEGITIARDYIMEAAWGVELVRYANDFIKLNELIEAKAPQQEINAQLDRLEKGVAGYFKNYNAPTDKKVFAALMSMYYDNLDQKLHPSAFAMVRQKYKGDFSKYADEVYSRSLFTSEAGVRQAIADIKAGKANPLKNDPGYQLASSINDYYRTNVLPTYTKVNDNLNLLYRTYMTGLRAMQQDRKFYPDANSTLRVAYGKVEPYEPVDGVKYKYYTTLEGIIEKAASGAAEDYAIPARLQELYDKKDYGPYGVNGQLPVAFIASNHTTGGNSGSPVINANGQLIGTNFDRNWEGTMSDLTYNPDQVRNISVDVRYMLFIVDKFAGAGHLVKEMTLVNDNTSGLPQVDARRKTEAPAEATQLSKREQRKAEKAARKAAKKKEKEEAEVVN</sequence>
<evidence type="ECO:0000313" key="9">
    <source>
        <dbReference type="EMBL" id="SIQ95593.1"/>
    </source>
</evidence>
<accession>A0A1N6WZW1</accession>
<dbReference type="PANTHER" id="PTHR38469:SF1">
    <property type="entry name" value="PERIPLASMIC PEPTIDASE SUBFAMILY S1B"/>
    <property type="match status" value="1"/>
</dbReference>
<dbReference type="Gene3D" id="2.40.10.10">
    <property type="entry name" value="Trypsin-like serine proteases"/>
    <property type="match status" value="1"/>
</dbReference>
<dbReference type="GO" id="GO:0006508">
    <property type="term" value="P:proteolysis"/>
    <property type="evidence" value="ECO:0007669"/>
    <property type="project" value="UniProtKB-KW"/>
</dbReference>
<proteinExistence type="inferred from homology"/>
<comment type="function">
    <text evidence="7">Catalyzes the removal of dipeptides from the N-terminus of oligopeptides.</text>
</comment>
<feature type="compositionally biased region" description="Basic and acidic residues" evidence="8">
    <location>
        <begin position="748"/>
        <end position="759"/>
    </location>
</feature>
<reference evidence="10" key="1">
    <citation type="submission" date="2017-01" db="EMBL/GenBank/DDBJ databases">
        <authorList>
            <person name="Varghese N."/>
            <person name="Submissions S."/>
        </authorList>
    </citation>
    <scope>NUCLEOTIDE SEQUENCE [LARGE SCALE GENOMIC DNA]</scope>
    <source>
        <strain evidence="10">DM9</strain>
    </source>
</reference>
<protein>
    <recommendedName>
        <fullName evidence="7">Dipeptidyl-peptidase</fullName>
        <ecNumber evidence="7">3.4.14.-</ecNumber>
    </recommendedName>
</protein>
<dbReference type="STRING" id="1077936.SAMN05421545_1847"/>
<dbReference type="InterPro" id="IPR009003">
    <property type="entry name" value="Peptidase_S1_PA"/>
</dbReference>
<organism evidence="9 10">
    <name type="scientific">Pontibacter lucknowensis</name>
    <dbReference type="NCBI Taxonomy" id="1077936"/>
    <lineage>
        <taxon>Bacteria</taxon>
        <taxon>Pseudomonadati</taxon>
        <taxon>Bacteroidota</taxon>
        <taxon>Cytophagia</taxon>
        <taxon>Cytophagales</taxon>
        <taxon>Hymenobacteraceae</taxon>
        <taxon>Pontibacter</taxon>
    </lineage>
</organism>
<dbReference type="AlphaFoldDB" id="A0A1N6WZW1"/>
<dbReference type="Pfam" id="PF10459">
    <property type="entry name" value="Peptidase_S46"/>
    <property type="match status" value="1"/>
</dbReference>
<dbReference type="RefSeq" id="WP_076421853.1">
    <property type="nucleotide sequence ID" value="NZ_FTNM01000002.1"/>
</dbReference>
<keyword evidence="4 7" id="KW-0732">Signal</keyword>
<comment type="similarity">
    <text evidence="1 7">Belongs to the peptidase S46 family.</text>
</comment>
<dbReference type="GO" id="GO:0043171">
    <property type="term" value="P:peptide catabolic process"/>
    <property type="evidence" value="ECO:0007669"/>
    <property type="project" value="UniProtKB-UniRule"/>
</dbReference>
<dbReference type="InterPro" id="IPR043504">
    <property type="entry name" value="Peptidase_S1_PA_chymotrypsin"/>
</dbReference>
<feature type="signal peptide" evidence="7">
    <location>
        <begin position="1"/>
        <end position="22"/>
    </location>
</feature>
<evidence type="ECO:0000313" key="10">
    <source>
        <dbReference type="Proteomes" id="UP000185924"/>
    </source>
</evidence>
<evidence type="ECO:0000256" key="3">
    <source>
        <dbReference type="ARBA" id="ARBA00022670"/>
    </source>
</evidence>
<dbReference type="GO" id="GO:0070009">
    <property type="term" value="F:serine-type aminopeptidase activity"/>
    <property type="evidence" value="ECO:0007669"/>
    <property type="project" value="UniProtKB-UniRule"/>
</dbReference>
<feature type="compositionally biased region" description="Basic and acidic residues" evidence="8">
    <location>
        <begin position="766"/>
        <end position="775"/>
    </location>
</feature>
<dbReference type="EMBL" id="FTNM01000002">
    <property type="protein sequence ID" value="SIQ95593.1"/>
    <property type="molecule type" value="Genomic_DNA"/>
</dbReference>
<dbReference type="EC" id="3.4.14.-" evidence="7"/>
<gene>
    <name evidence="9" type="ORF">SAMN05421545_1847</name>
</gene>
<keyword evidence="10" id="KW-1185">Reference proteome</keyword>
<dbReference type="Proteomes" id="UP000185924">
    <property type="component" value="Unassembled WGS sequence"/>
</dbReference>
<dbReference type="SUPFAM" id="SSF50494">
    <property type="entry name" value="Trypsin-like serine proteases"/>
    <property type="match status" value="1"/>
</dbReference>
<keyword evidence="3 7" id="KW-0645">Protease</keyword>
<feature type="chain" id="PRO_5023144714" description="Dipeptidyl-peptidase" evidence="7">
    <location>
        <begin position="23"/>
        <end position="775"/>
    </location>
</feature>